<dbReference type="Pfam" id="PF12172">
    <property type="entry name" value="zf-ChsH2"/>
    <property type="match status" value="1"/>
</dbReference>
<evidence type="ECO:0000313" key="3">
    <source>
        <dbReference type="EMBL" id="SBS37610.1"/>
    </source>
</evidence>
<dbReference type="SUPFAM" id="SSF50249">
    <property type="entry name" value="Nucleic acid-binding proteins"/>
    <property type="match status" value="1"/>
</dbReference>
<protein>
    <recommendedName>
        <fullName evidence="5">DUF35 domain-containing protein</fullName>
    </recommendedName>
</protein>
<organism evidence="3 4">
    <name type="scientific">Marinomonas spartinae</name>
    <dbReference type="NCBI Taxonomy" id="1792290"/>
    <lineage>
        <taxon>Bacteria</taxon>
        <taxon>Pseudomonadati</taxon>
        <taxon>Pseudomonadota</taxon>
        <taxon>Gammaproteobacteria</taxon>
        <taxon>Oceanospirillales</taxon>
        <taxon>Oceanospirillaceae</taxon>
        <taxon>Marinomonas</taxon>
    </lineage>
</organism>
<evidence type="ECO:0000259" key="1">
    <source>
        <dbReference type="Pfam" id="PF01796"/>
    </source>
</evidence>
<dbReference type="PANTHER" id="PTHR34075:SF5">
    <property type="entry name" value="BLR3430 PROTEIN"/>
    <property type="match status" value="1"/>
</dbReference>
<dbReference type="AlphaFoldDB" id="A0A1A8TSC3"/>
<accession>A0A1A8TSC3</accession>
<dbReference type="EMBL" id="FLOB01000020">
    <property type="protein sequence ID" value="SBS37610.1"/>
    <property type="molecule type" value="Genomic_DNA"/>
</dbReference>
<name>A0A1A8TSC3_9GAMM</name>
<gene>
    <name evidence="3" type="ORF">MSP8886_04194</name>
</gene>
<dbReference type="Gene3D" id="6.10.30.10">
    <property type="match status" value="1"/>
</dbReference>
<dbReference type="InterPro" id="IPR022002">
    <property type="entry name" value="ChsH2_Znr"/>
</dbReference>
<dbReference type="InterPro" id="IPR052513">
    <property type="entry name" value="Thioester_dehydratase-like"/>
</dbReference>
<feature type="domain" description="ChsH2 rubredoxin-like zinc ribbon" evidence="2">
    <location>
        <begin position="19"/>
        <end position="45"/>
    </location>
</feature>
<proteinExistence type="predicted"/>
<feature type="domain" description="ChsH2 C-terminal OB-fold" evidence="1">
    <location>
        <begin position="56"/>
        <end position="113"/>
    </location>
</feature>
<evidence type="ECO:0008006" key="5">
    <source>
        <dbReference type="Google" id="ProtNLM"/>
    </source>
</evidence>
<dbReference type="Pfam" id="PF01796">
    <property type="entry name" value="OB_ChsH2_C"/>
    <property type="match status" value="1"/>
</dbReference>
<evidence type="ECO:0000259" key="2">
    <source>
        <dbReference type="Pfam" id="PF12172"/>
    </source>
</evidence>
<sequence>MSHRIPTSPQPWSETQTFWQAANEDKLMIQRCLDTGKAFFYPREHSPFSGRNHCEWFEASGKGVLYSYSVMTRATPAYCIAYVELEEGPIILTNLVADDFNQIKIGQSVTVVFIASENGQKVPVFTPVSG</sequence>
<evidence type="ECO:0000313" key="4">
    <source>
        <dbReference type="Proteomes" id="UP000092544"/>
    </source>
</evidence>
<dbReference type="Proteomes" id="UP000092544">
    <property type="component" value="Unassembled WGS sequence"/>
</dbReference>
<keyword evidence="4" id="KW-1185">Reference proteome</keyword>
<dbReference type="STRING" id="1792290.MSP8886_04194"/>
<dbReference type="PANTHER" id="PTHR34075">
    <property type="entry name" value="BLR3430 PROTEIN"/>
    <property type="match status" value="1"/>
</dbReference>
<dbReference type="RefSeq" id="WP_067020675.1">
    <property type="nucleotide sequence ID" value="NZ_FLOB01000020.1"/>
</dbReference>
<dbReference type="InterPro" id="IPR012340">
    <property type="entry name" value="NA-bd_OB-fold"/>
</dbReference>
<reference evidence="3 4" key="1">
    <citation type="submission" date="2016-06" db="EMBL/GenBank/DDBJ databases">
        <authorList>
            <person name="Kjaerup R.B."/>
            <person name="Dalgaard T.S."/>
            <person name="Juul-Madsen H.R."/>
        </authorList>
    </citation>
    <scope>NUCLEOTIDE SEQUENCE [LARGE SCALE GENOMIC DNA]</scope>
    <source>
        <strain evidence="3 4">CECT 8886</strain>
    </source>
</reference>
<dbReference type="InterPro" id="IPR002878">
    <property type="entry name" value="ChsH2_C"/>
</dbReference>
<dbReference type="OrthoDB" id="3182121at2"/>